<reference evidence="1" key="1">
    <citation type="submission" date="2015-06" db="EMBL/GenBank/DDBJ databases">
        <authorList>
            <person name="Joergensen T."/>
        </authorList>
    </citation>
    <scope>NUCLEOTIDE SEQUENCE</scope>
    <source>
        <plasmid evidence="1">pRGRH0358</plasmid>
    </source>
</reference>
<sequence length="81" mass="9083">MEMPKRVRKTVAEAPLIDPTKAKQLISHGRMTESKVAGKQVCLKISPELLRRCDEASVEASISRSSYIKMAILEKLERDGK</sequence>
<dbReference type="AlphaFoldDB" id="A0A0H5Q062"/>
<name>A0A0H5Q062_9ZZZZ</name>
<keyword evidence="1" id="KW-0614">Plasmid</keyword>
<dbReference type="EMBL" id="LN853021">
    <property type="protein sequence ID" value="CRY94784.1"/>
    <property type="molecule type" value="Genomic_DNA"/>
</dbReference>
<reference evidence="1" key="2">
    <citation type="submission" date="2015-07" db="EMBL/GenBank/DDBJ databases">
        <title>Plasmids, circular viruses and viroids from rat gut.</title>
        <authorList>
            <person name="Jorgensen T.J."/>
            <person name="Hansen M.A."/>
            <person name="Xu Z."/>
            <person name="Tabak M.A."/>
            <person name="Sorensen S.J."/>
            <person name="Hansen L.H."/>
        </authorList>
    </citation>
    <scope>NUCLEOTIDE SEQUENCE</scope>
    <source>
        <plasmid evidence="1">pRGRH0358</plasmid>
    </source>
</reference>
<protein>
    <submittedName>
        <fullName evidence="1">Uncharacterized protein</fullName>
    </submittedName>
</protein>
<proteinExistence type="predicted"/>
<evidence type="ECO:0000313" key="1">
    <source>
        <dbReference type="EMBL" id="CRY94784.1"/>
    </source>
</evidence>
<geneLocation type="plasmid" evidence="1">
    <name>pRGRH0358</name>
</geneLocation>
<accession>A0A0H5Q062</accession>
<organism evidence="1">
    <name type="scientific">uncultured prokaryote</name>
    <dbReference type="NCBI Taxonomy" id="198431"/>
    <lineage>
        <taxon>unclassified sequences</taxon>
        <taxon>environmental samples</taxon>
    </lineage>
</organism>